<dbReference type="OrthoDB" id="2418081at2759"/>
<dbReference type="InterPro" id="IPR050565">
    <property type="entry name" value="LYPA1-2/EST-like"/>
</dbReference>
<evidence type="ECO:0000313" key="6">
    <source>
        <dbReference type="Proteomes" id="UP000502823"/>
    </source>
</evidence>
<dbReference type="FunCoup" id="A0A6L2PG66">
    <property type="interactions" value="448"/>
</dbReference>
<dbReference type="GO" id="GO:0052689">
    <property type="term" value="F:carboxylic ester hydrolase activity"/>
    <property type="evidence" value="ECO:0007669"/>
    <property type="project" value="TreeGrafter"/>
</dbReference>
<dbReference type="GO" id="GO:0005737">
    <property type="term" value="C:cytoplasm"/>
    <property type="evidence" value="ECO:0007669"/>
    <property type="project" value="TreeGrafter"/>
</dbReference>
<sequence length="169" mass="19323">MHFQLSHVWFDRISISPDVPEHAETLESIGWDVTNFIQQHVVNTGIPENHIIVGGFSMGGALAMHVGFRLMRQVAGVFALSSFLSHTSSIYQVRYMTAVHHYGGLYTYHNLTLIDTLVPNEWGQYTFNRLKQLGVCGEFHTIPNMLHEMKGKELRQLYDWINQCLPPPV</sequence>
<dbReference type="Pfam" id="PF02230">
    <property type="entry name" value="Abhydrolase_2"/>
    <property type="match status" value="1"/>
</dbReference>
<dbReference type="Gene3D" id="3.40.50.1820">
    <property type="entry name" value="alpha/beta hydrolase"/>
    <property type="match status" value="1"/>
</dbReference>
<feature type="domain" description="Phospholipase/carboxylesterase/thioesterase" evidence="4">
    <location>
        <begin position="8"/>
        <end position="164"/>
    </location>
</feature>
<proteinExistence type="inferred from homology"/>
<dbReference type="Proteomes" id="UP000502823">
    <property type="component" value="Unassembled WGS sequence"/>
</dbReference>
<dbReference type="AlphaFoldDB" id="A0A6L2PG66"/>
<dbReference type="InterPro" id="IPR029058">
    <property type="entry name" value="AB_hydrolase_fold"/>
</dbReference>
<comment type="caution">
    <text evidence="5">The sequence shown here is derived from an EMBL/GenBank/DDBJ whole genome shotgun (WGS) entry which is preliminary data.</text>
</comment>
<keyword evidence="3" id="KW-0378">Hydrolase</keyword>
<dbReference type="EC" id="3.1.2.22" evidence="2"/>
<organism evidence="5 6">
    <name type="scientific">Coptotermes formosanus</name>
    <name type="common">Formosan subterranean termite</name>
    <dbReference type="NCBI Taxonomy" id="36987"/>
    <lineage>
        <taxon>Eukaryota</taxon>
        <taxon>Metazoa</taxon>
        <taxon>Ecdysozoa</taxon>
        <taxon>Arthropoda</taxon>
        <taxon>Hexapoda</taxon>
        <taxon>Insecta</taxon>
        <taxon>Pterygota</taxon>
        <taxon>Neoptera</taxon>
        <taxon>Polyneoptera</taxon>
        <taxon>Dictyoptera</taxon>
        <taxon>Blattodea</taxon>
        <taxon>Blattoidea</taxon>
        <taxon>Termitoidae</taxon>
        <taxon>Rhinotermitidae</taxon>
        <taxon>Coptotermes</taxon>
    </lineage>
</organism>
<dbReference type="PANTHER" id="PTHR10655:SF17">
    <property type="entry name" value="LYSOPHOSPHOLIPASE-LIKE PROTEIN 1"/>
    <property type="match status" value="1"/>
</dbReference>
<dbReference type="InParanoid" id="A0A6L2PG66"/>
<dbReference type="EMBL" id="BLKM01000314">
    <property type="protein sequence ID" value="GFG31543.1"/>
    <property type="molecule type" value="Genomic_DNA"/>
</dbReference>
<dbReference type="PANTHER" id="PTHR10655">
    <property type="entry name" value="LYSOPHOSPHOLIPASE-RELATED"/>
    <property type="match status" value="1"/>
</dbReference>
<evidence type="ECO:0000313" key="5">
    <source>
        <dbReference type="EMBL" id="GFG31543.1"/>
    </source>
</evidence>
<gene>
    <name evidence="5" type="ORF">Cfor_09199</name>
</gene>
<evidence type="ECO:0000259" key="4">
    <source>
        <dbReference type="Pfam" id="PF02230"/>
    </source>
</evidence>
<evidence type="ECO:0000256" key="2">
    <source>
        <dbReference type="ARBA" id="ARBA00012423"/>
    </source>
</evidence>
<dbReference type="InterPro" id="IPR003140">
    <property type="entry name" value="PLipase/COase/thioEstase"/>
</dbReference>
<keyword evidence="6" id="KW-1185">Reference proteome</keyword>
<evidence type="ECO:0000256" key="1">
    <source>
        <dbReference type="ARBA" id="ARBA00006499"/>
    </source>
</evidence>
<comment type="similarity">
    <text evidence="1">Belongs to the AB hydrolase superfamily. AB hydrolase 2 family.</text>
</comment>
<reference evidence="6" key="1">
    <citation type="submission" date="2020-01" db="EMBL/GenBank/DDBJ databases">
        <title>Draft genome sequence of the Termite Coptotermes fromosanus.</title>
        <authorList>
            <person name="Itakura S."/>
            <person name="Yosikawa Y."/>
            <person name="Umezawa K."/>
        </authorList>
    </citation>
    <scope>NUCLEOTIDE SEQUENCE [LARGE SCALE GENOMIC DNA]</scope>
</reference>
<evidence type="ECO:0000256" key="3">
    <source>
        <dbReference type="ARBA" id="ARBA00022801"/>
    </source>
</evidence>
<dbReference type="SUPFAM" id="SSF53474">
    <property type="entry name" value="alpha/beta-Hydrolases"/>
    <property type="match status" value="1"/>
</dbReference>
<accession>A0A6L2PG66</accession>
<dbReference type="GO" id="GO:0008474">
    <property type="term" value="F:palmitoyl-(protein) hydrolase activity"/>
    <property type="evidence" value="ECO:0007669"/>
    <property type="project" value="UniProtKB-EC"/>
</dbReference>
<name>A0A6L2PG66_COPFO</name>
<protein>
    <recommendedName>
        <fullName evidence="2">palmitoyl-protein hydrolase</fullName>
        <ecNumber evidence="2">3.1.2.22</ecNumber>
    </recommendedName>
</protein>